<dbReference type="GO" id="GO:0005886">
    <property type="term" value="C:plasma membrane"/>
    <property type="evidence" value="ECO:0007669"/>
    <property type="project" value="UniProtKB-SubCell"/>
</dbReference>
<feature type="region of interest" description="Disordered" evidence="7">
    <location>
        <begin position="181"/>
        <end position="227"/>
    </location>
</feature>
<evidence type="ECO:0000256" key="5">
    <source>
        <dbReference type="ARBA" id="ARBA00023180"/>
    </source>
</evidence>
<dbReference type="GO" id="GO:0052324">
    <property type="term" value="P:plant-type cell wall cellulose biosynthetic process"/>
    <property type="evidence" value="ECO:0007669"/>
    <property type="project" value="TreeGrafter"/>
</dbReference>
<dbReference type="InterPro" id="IPR019351">
    <property type="entry name" value="DUF2039"/>
</dbReference>
<protein>
    <recommendedName>
        <fullName evidence="8">COBRA C-terminal domain-containing protein</fullName>
    </recommendedName>
</protein>
<reference evidence="9" key="1">
    <citation type="submission" date="2021-01" db="EMBL/GenBank/DDBJ databases">
        <authorList>
            <person name="Bezrukov I."/>
        </authorList>
    </citation>
    <scope>NUCLEOTIDE SEQUENCE</scope>
</reference>
<evidence type="ECO:0000256" key="6">
    <source>
        <dbReference type="ARBA" id="ARBA00023288"/>
    </source>
</evidence>
<dbReference type="GO" id="GO:0010215">
    <property type="term" value="P:cellulose microfibril organization"/>
    <property type="evidence" value="ECO:0007669"/>
    <property type="project" value="InterPro"/>
</dbReference>
<sequence>MGSRQGPPKHQNKFAWVPKAGVKINETEVGGRFRPLSEITGVCYRCREQIAWKRKYGKYKTLTEATKCQKCTKRNVRQAYHKLCPGCAKEQKVCAKCCSRVDQIIGRDIYEVEAEQKMLDETIKNARERDRRTLLRAMNKDNKPNKSDEEATRSDSSKVGDVFPSTSLEEYANKSGRVSRIIGHGSVPDHGHDDGDDDDDASGPESDEDHNGDDEHGLGEDSDANEPSQLQKKMGFLCSSSSIFFKFGISIIFLVSFSGYIPSEAYDPLDPTGNITIKWDIITWTGDGYVATVTMYNFQQYRHIQAPGWTLGWSWAKREVIWGMNGGQTTEQGDCSKFKGNIPHCCKKTPSVVDLLPGTPYNQQIANCCRGGVLNSWAQDPATAVSAFQLTVGQAGTTNKTVRVPKNFTLKAPGPGYTCSPGKIVKPTRFIGTDKRRVTQALMTWNVTCTYSQFLAQKTPTCCVSLSSFYNSTIVSCPTCSCGCQNTSQPGNCVDPKGPRIASVIPNPGKNAYIPPLVQCTKHMCPVRIHWHVKVNYKQYWRVKVTITNFNYNMNYSQWNLVVQHPNFDNLTQTFSFNYKPLTPYASINDTGILWGIKFYNDLLMQAGPFGNVQSELLFQKEASAFTFEKGWAFPRRIYFNGDNCVMPPPDSYPWLPNTGSHKSIGSMFVAIALLLTLFLHGNL</sequence>
<dbReference type="PANTHER" id="PTHR31673:SF45">
    <property type="entry name" value="COBRA-LIKE PROTEIN 1"/>
    <property type="match status" value="1"/>
</dbReference>
<evidence type="ECO:0000256" key="3">
    <source>
        <dbReference type="ARBA" id="ARBA00022622"/>
    </source>
</evidence>
<comment type="similarity">
    <text evidence="2">Belongs to the COBRA family.</text>
</comment>
<keyword evidence="10" id="KW-1185">Reference proteome</keyword>
<dbReference type="GO" id="GO:0098552">
    <property type="term" value="C:side of membrane"/>
    <property type="evidence" value="ECO:0007669"/>
    <property type="project" value="UniProtKB-KW"/>
</dbReference>
<name>A0A8S1ZRQ8_ARAAE</name>
<evidence type="ECO:0000256" key="4">
    <source>
        <dbReference type="ARBA" id="ARBA00022729"/>
    </source>
</evidence>
<keyword evidence="4" id="KW-0732">Signal</keyword>
<keyword evidence="3" id="KW-0336">GPI-anchor</keyword>
<dbReference type="Pfam" id="PF10217">
    <property type="entry name" value="DUF2039"/>
    <property type="match status" value="1"/>
</dbReference>
<proteinExistence type="inferred from homology"/>
<dbReference type="EMBL" id="LR999453">
    <property type="protein sequence ID" value="CAE5965832.1"/>
    <property type="molecule type" value="Genomic_DNA"/>
</dbReference>
<evidence type="ECO:0000256" key="7">
    <source>
        <dbReference type="SAM" id="MobiDB-lite"/>
    </source>
</evidence>
<keyword evidence="6" id="KW-0449">Lipoprotein</keyword>
<dbReference type="Pfam" id="PF25079">
    <property type="entry name" value="COB_C"/>
    <property type="match status" value="1"/>
</dbReference>
<feature type="compositionally biased region" description="Acidic residues" evidence="7">
    <location>
        <begin position="194"/>
        <end position="212"/>
    </location>
</feature>
<evidence type="ECO:0000256" key="2">
    <source>
        <dbReference type="ARBA" id="ARBA00005507"/>
    </source>
</evidence>
<evidence type="ECO:0000259" key="8">
    <source>
        <dbReference type="Pfam" id="PF25079"/>
    </source>
</evidence>
<dbReference type="InterPro" id="IPR056900">
    <property type="entry name" value="COB_C"/>
</dbReference>
<evidence type="ECO:0000256" key="1">
    <source>
        <dbReference type="ARBA" id="ARBA00004609"/>
    </source>
</evidence>
<keyword evidence="5" id="KW-0325">Glycoprotein</keyword>
<feature type="domain" description="COBRA C-terminal" evidence="8">
    <location>
        <begin position="461"/>
        <end position="654"/>
    </location>
</feature>
<dbReference type="Pfam" id="PF04833">
    <property type="entry name" value="COBRA"/>
    <property type="match status" value="1"/>
</dbReference>
<dbReference type="AlphaFoldDB" id="A0A8S1ZRQ8"/>
<dbReference type="InterPro" id="IPR006918">
    <property type="entry name" value="COBRA_pln"/>
</dbReference>
<organism evidence="9 10">
    <name type="scientific">Arabidopsis arenosa</name>
    <name type="common">Sand rock-cress</name>
    <name type="synonym">Cardaminopsis arenosa</name>
    <dbReference type="NCBI Taxonomy" id="38785"/>
    <lineage>
        <taxon>Eukaryota</taxon>
        <taxon>Viridiplantae</taxon>
        <taxon>Streptophyta</taxon>
        <taxon>Embryophyta</taxon>
        <taxon>Tracheophyta</taxon>
        <taxon>Spermatophyta</taxon>
        <taxon>Magnoliopsida</taxon>
        <taxon>eudicotyledons</taxon>
        <taxon>Gunneridae</taxon>
        <taxon>Pentapetalae</taxon>
        <taxon>rosids</taxon>
        <taxon>malvids</taxon>
        <taxon>Brassicales</taxon>
        <taxon>Brassicaceae</taxon>
        <taxon>Camelineae</taxon>
        <taxon>Arabidopsis</taxon>
    </lineage>
</organism>
<feature type="region of interest" description="Disordered" evidence="7">
    <location>
        <begin position="134"/>
        <end position="166"/>
    </location>
</feature>
<dbReference type="Proteomes" id="UP000682877">
    <property type="component" value="Chromosome 3"/>
</dbReference>
<dbReference type="PANTHER" id="PTHR31673">
    <property type="entry name" value="PROTEIN COBRA"/>
    <property type="match status" value="1"/>
</dbReference>
<evidence type="ECO:0000313" key="10">
    <source>
        <dbReference type="Proteomes" id="UP000682877"/>
    </source>
</evidence>
<keyword evidence="3" id="KW-0472">Membrane</keyword>
<evidence type="ECO:0000313" key="9">
    <source>
        <dbReference type="EMBL" id="CAE5965832.1"/>
    </source>
</evidence>
<accession>A0A8S1ZRQ8</accession>
<feature type="compositionally biased region" description="Basic and acidic residues" evidence="7">
    <location>
        <begin position="134"/>
        <end position="158"/>
    </location>
</feature>
<comment type="subcellular location">
    <subcellularLocation>
        <location evidence="1">Cell membrane</location>
        <topology evidence="1">Lipid-anchor</topology>
        <topology evidence="1">GPI-anchor</topology>
    </subcellularLocation>
</comment>
<gene>
    <name evidence="9" type="ORF">AARE701A_LOCUS6113</name>
</gene>